<dbReference type="PANTHER" id="PTHR33565:SF1">
    <property type="entry name" value="DORMANCY-ASSOCIATED PROTEIN HOMOLOG 3"/>
    <property type="match status" value="1"/>
</dbReference>
<organism evidence="3 4">
    <name type="scientific">Ensete ventricosum</name>
    <name type="common">Abyssinian banana</name>
    <name type="synonym">Musa ensete</name>
    <dbReference type="NCBI Taxonomy" id="4639"/>
    <lineage>
        <taxon>Eukaryota</taxon>
        <taxon>Viridiplantae</taxon>
        <taxon>Streptophyta</taxon>
        <taxon>Embryophyta</taxon>
        <taxon>Tracheophyta</taxon>
        <taxon>Spermatophyta</taxon>
        <taxon>Magnoliopsida</taxon>
        <taxon>Liliopsida</taxon>
        <taxon>Zingiberales</taxon>
        <taxon>Musaceae</taxon>
        <taxon>Ensete</taxon>
    </lineage>
</organism>
<dbReference type="Proteomes" id="UP001222027">
    <property type="component" value="Unassembled WGS sequence"/>
</dbReference>
<evidence type="ECO:0000313" key="4">
    <source>
        <dbReference type="Proteomes" id="UP001222027"/>
    </source>
</evidence>
<evidence type="ECO:0000256" key="2">
    <source>
        <dbReference type="SAM" id="MobiDB-lite"/>
    </source>
</evidence>
<feature type="compositionally biased region" description="Basic and acidic residues" evidence="2">
    <location>
        <begin position="83"/>
        <end position="100"/>
    </location>
</feature>
<dbReference type="EMBL" id="JAQQAF010000008">
    <property type="protein sequence ID" value="KAJ8466502.1"/>
    <property type="molecule type" value="Genomic_DNA"/>
</dbReference>
<comment type="similarity">
    <text evidence="1">Belongs to the DRM1/ARP family.</text>
</comment>
<reference evidence="3 4" key="1">
    <citation type="submission" date="2022-12" db="EMBL/GenBank/DDBJ databases">
        <title>Chromosome-scale assembly of the Ensete ventricosum genome.</title>
        <authorList>
            <person name="Dussert Y."/>
            <person name="Stocks J."/>
            <person name="Wendawek A."/>
            <person name="Woldeyes F."/>
            <person name="Nichols R.A."/>
            <person name="Borrell J.S."/>
        </authorList>
    </citation>
    <scope>NUCLEOTIDE SEQUENCE [LARGE SCALE GENOMIC DNA]</scope>
    <source>
        <strain evidence="4">cv. Maze</strain>
        <tissue evidence="3">Seeds</tissue>
    </source>
</reference>
<feature type="region of interest" description="Disordered" evidence="2">
    <location>
        <begin position="1"/>
        <end position="24"/>
    </location>
</feature>
<accession>A0AAV8P4N7</accession>
<dbReference type="InterPro" id="IPR008406">
    <property type="entry name" value="DRM/ARP"/>
</dbReference>
<dbReference type="Pfam" id="PF05564">
    <property type="entry name" value="Auxin_repressed"/>
    <property type="match status" value="1"/>
</dbReference>
<dbReference type="PANTHER" id="PTHR33565">
    <property type="entry name" value="DORMANCY-ASSOCIATED PROTEIN 1"/>
    <property type="match status" value="1"/>
</dbReference>
<feature type="region of interest" description="Disordered" evidence="2">
    <location>
        <begin position="55"/>
        <end position="120"/>
    </location>
</feature>
<name>A0AAV8P4N7_ENSVE</name>
<keyword evidence="4" id="KW-1185">Reference proteome</keyword>
<comment type="caution">
    <text evidence="3">The sequence shown here is derived from an EMBL/GenBank/DDBJ whole genome shotgun (WGS) entry which is preliminary data.</text>
</comment>
<sequence length="120" mass="12497">MGLLDQLWDDTVAGPRPETGLGRLRKHSSFGLRSNSTIKAEGAAAIGGGCDRGWTTPSPGNATPRCSPACSTPPVSPFSGSRDSNRLRRKSLSDAYERDVGGGGEGMAGVGYRDAPPHEI</sequence>
<evidence type="ECO:0000256" key="1">
    <source>
        <dbReference type="ARBA" id="ARBA00010502"/>
    </source>
</evidence>
<protein>
    <submittedName>
        <fullName evidence="3">Uncharacterized protein</fullName>
    </submittedName>
</protein>
<dbReference type="AlphaFoldDB" id="A0AAV8P4N7"/>
<proteinExistence type="inferred from homology"/>
<evidence type="ECO:0000313" key="3">
    <source>
        <dbReference type="EMBL" id="KAJ8466502.1"/>
    </source>
</evidence>
<gene>
    <name evidence="3" type="ORF">OPV22_029054</name>
</gene>